<name>F4QBD8_CACFS</name>
<sequence length="168" mass="19985">MALTEKRMANMDANLIKSQLERFMEENQLRGVQQDALEQQRQLEEQLNQEINKVREAEEKIISLKEKSEEDQQRFNQDIEKNNEEFGQQLYNLRDHLTSADTTKLLQDYKKMEYKPAERNDILNGIHTRITELTSLPRINKLERLAASHAKESVLADLPLEDRWWMQM</sequence>
<evidence type="ECO:0000313" key="3">
    <source>
        <dbReference type="Proteomes" id="UP000007797"/>
    </source>
</evidence>
<dbReference type="AlphaFoldDB" id="F4QBD8"/>
<evidence type="ECO:0000256" key="1">
    <source>
        <dbReference type="SAM" id="Coils"/>
    </source>
</evidence>
<protein>
    <submittedName>
        <fullName evidence="2">Uncharacterized protein</fullName>
    </submittedName>
</protein>
<gene>
    <name evidence="2" type="ORF">DFA_10783</name>
</gene>
<organism evidence="2 3">
    <name type="scientific">Cavenderia fasciculata</name>
    <name type="common">Slime mold</name>
    <name type="synonym">Dictyostelium fasciculatum</name>
    <dbReference type="NCBI Taxonomy" id="261658"/>
    <lineage>
        <taxon>Eukaryota</taxon>
        <taxon>Amoebozoa</taxon>
        <taxon>Evosea</taxon>
        <taxon>Eumycetozoa</taxon>
        <taxon>Dictyostelia</taxon>
        <taxon>Acytosteliales</taxon>
        <taxon>Cavenderiaceae</taxon>
        <taxon>Cavenderia</taxon>
    </lineage>
</organism>
<reference evidence="3" key="1">
    <citation type="journal article" date="2011" name="Genome Res.">
        <title>Phylogeny-wide analysis of social amoeba genomes highlights ancient origins for complex intercellular communication.</title>
        <authorList>
            <person name="Heidel A.J."/>
            <person name="Lawal H.M."/>
            <person name="Felder M."/>
            <person name="Schilde C."/>
            <person name="Helps N.R."/>
            <person name="Tunggal B."/>
            <person name="Rivero F."/>
            <person name="John U."/>
            <person name="Schleicher M."/>
            <person name="Eichinger L."/>
            <person name="Platzer M."/>
            <person name="Noegel A.A."/>
            <person name="Schaap P."/>
            <person name="Gloeckner G."/>
        </authorList>
    </citation>
    <scope>NUCLEOTIDE SEQUENCE [LARGE SCALE GENOMIC DNA]</scope>
    <source>
        <strain evidence="3">SH3</strain>
    </source>
</reference>
<dbReference type="Proteomes" id="UP000007797">
    <property type="component" value="Unassembled WGS sequence"/>
</dbReference>
<proteinExistence type="predicted"/>
<dbReference type="EMBL" id="GL883027">
    <property type="protein sequence ID" value="EGG14910.1"/>
    <property type="molecule type" value="Genomic_DNA"/>
</dbReference>
<keyword evidence="1" id="KW-0175">Coiled coil</keyword>
<dbReference type="GeneID" id="14866934"/>
<accession>F4QBD8</accession>
<feature type="coiled-coil region" evidence="1">
    <location>
        <begin position="29"/>
        <end position="85"/>
    </location>
</feature>
<keyword evidence="3" id="KW-1185">Reference proteome</keyword>
<dbReference type="KEGG" id="dfa:DFA_10783"/>
<dbReference type="RefSeq" id="XP_004351426.1">
    <property type="nucleotide sequence ID" value="XM_004351374.1"/>
</dbReference>
<evidence type="ECO:0000313" key="2">
    <source>
        <dbReference type="EMBL" id="EGG14910.1"/>
    </source>
</evidence>